<evidence type="ECO:0000259" key="8">
    <source>
        <dbReference type="Pfam" id="PF07715"/>
    </source>
</evidence>
<keyword evidence="5 6" id="KW-0812">Transmembrane</keyword>
<proteinExistence type="inferred from homology"/>
<comment type="caution">
    <text evidence="9">The sequence shown here is derived from an EMBL/GenBank/DDBJ whole genome shotgun (WGS) entry which is preliminary data.</text>
</comment>
<gene>
    <name evidence="9" type="ORF">KDU71_12275</name>
</gene>
<dbReference type="InterPro" id="IPR011662">
    <property type="entry name" value="Secretin/TonB_short_N"/>
</dbReference>
<accession>A0A941IYC1</accession>
<dbReference type="NCBIfam" id="TIGR04056">
    <property type="entry name" value="OMP_RagA_SusC"/>
    <property type="match status" value="1"/>
</dbReference>
<dbReference type="GO" id="GO:0009279">
    <property type="term" value="C:cell outer membrane"/>
    <property type="evidence" value="ECO:0007669"/>
    <property type="project" value="UniProtKB-SubCell"/>
</dbReference>
<dbReference type="Pfam" id="PF07715">
    <property type="entry name" value="Plug"/>
    <property type="match status" value="1"/>
</dbReference>
<dbReference type="InterPro" id="IPR012910">
    <property type="entry name" value="Plug_dom"/>
</dbReference>
<keyword evidence="2" id="KW-0732">Signal</keyword>
<evidence type="ECO:0000259" key="7">
    <source>
        <dbReference type="Pfam" id="PF07660"/>
    </source>
</evidence>
<dbReference type="InterPro" id="IPR039426">
    <property type="entry name" value="TonB-dep_rcpt-like"/>
</dbReference>
<dbReference type="RefSeq" id="WP_212191371.1">
    <property type="nucleotide sequence ID" value="NZ_JAGTAR010000018.1"/>
</dbReference>
<dbReference type="GO" id="GO:0015344">
    <property type="term" value="F:siderophore uptake transmembrane transporter activity"/>
    <property type="evidence" value="ECO:0007669"/>
    <property type="project" value="TreeGrafter"/>
</dbReference>
<comment type="similarity">
    <text evidence="5">Belongs to the TonB-dependent receptor family.</text>
</comment>
<evidence type="ECO:0000256" key="6">
    <source>
        <dbReference type="SAM" id="Phobius"/>
    </source>
</evidence>
<dbReference type="AlphaFoldDB" id="A0A941IYC1"/>
<feature type="domain" description="Secretin/TonB short N-terminal" evidence="7">
    <location>
        <begin position="71"/>
        <end position="118"/>
    </location>
</feature>
<evidence type="ECO:0000256" key="1">
    <source>
        <dbReference type="ARBA" id="ARBA00022448"/>
    </source>
</evidence>
<evidence type="ECO:0000313" key="10">
    <source>
        <dbReference type="Proteomes" id="UP000679220"/>
    </source>
</evidence>
<keyword evidence="4 5" id="KW-0998">Cell outer membrane</keyword>
<keyword evidence="6" id="KW-1133">Transmembrane helix</keyword>
<keyword evidence="5" id="KW-1134">Transmembrane beta strand</keyword>
<comment type="subcellular location">
    <subcellularLocation>
        <location evidence="5">Cell outer membrane</location>
        <topology evidence="5">Multi-pass membrane protein</topology>
    </subcellularLocation>
</comment>
<keyword evidence="10" id="KW-1185">Reference proteome</keyword>
<name>A0A941IYC1_9BACT</name>
<sequence length="1165" mass="130812">MKKKQTEPRWDHLGIGKILRIMKIMFVLMVAFGLSVSATGLSQNKKLTLRLKNATLLEIFKEIEANTDLGFLYKDDQIDQNKTYSVNATNQDIHEVLTQVLNEADYTFTIIENNVVITKVTNTAKTTVVQQRMTVTGQVVDANGEPLPGVNVYDKSNPQNGVITGIDGSYTITVDNADASLMFSFIGFEDQEVQIAGRAQVNITLLEEQIGLEEVVVTGYGTITKEAYTGSAAVVSAKKIEERPVASFQDVLRGNSPGTIVTGTGQPGAMNTVRLRGISSMNASNAPLYVIDGVIMDVSNMSGSSDYATNPLNSINPSDIKSMTILKDAASASLYGSRGANGVIVITTKQGRNTDKPQYSVDVQMGVSQLFNASKPDLVNKDEYMELWLEGEMHYQVRRKTGYDDFFSEIKNLYADKEGYQVSGRNFYEWQNYAKEQFNSHFAIYSPNNDDYYDEFFDEDGNPGADYNKLANTNWYDEVTRVAPFQKYNVSTNGGNNHFNYYASLEYFNQEGIIIGSGLERYSLRTNLSSKPKGALFHWGINSMVSYSDQSGPRANAYGYAMPQYTALAIAPVAPVYLEDGSYNLSLPKGVNNNQNPVAVANENYYLRPQTKIITSGWIQLNFTDWLNVNSRTNLDYTHARRRNWYNKDFGDGKSDNGSLYERDARSRKISNTTLLNFNKTFNDVHSITAYAGTEVEDLRYQYTGATGINFPTNKTPYLSAAATPESVFGSGHEYGMFSILSQVNYVYNGKYYASASFRTDESSRFSPENRRGSFWSLSGAWRISDEAFLSDVSFLDNLKLKASIGTNGTLPSELYAWQSVYSFGYDYKETPGATPPSIANNDLTWEENQVYNIGFESRWFNRINFNLEYYNRETKNLLQDLPISGTAGFSSMLINSNASLTNQGIEVDVNADIIRNSDFNWNINVNAATLKNRFSGLDNDIIGSTQIQRNGESYYSWYMPEWAGIDHETGEQQWYGRDEDGNEIIVKDYDDAERRILGTALPKVTGGISSSFSWKGLDLSFLFTYGMGHHVMDYTGRTATKNDGYRDYRGIERSQLDRWTPDNTSGTNPIRVNSSGTWNRYRSSRYVYKGDYLKLKNIKLQYTIPVSITQKLKLRSASVFAQAENLWVATELDGFDPEISLSGFRDADQYPTATTYTFGVKLNF</sequence>
<dbReference type="PANTHER" id="PTHR30069:SF29">
    <property type="entry name" value="HEMOGLOBIN AND HEMOGLOBIN-HAPTOGLOBIN-BINDING PROTEIN 1-RELATED"/>
    <property type="match status" value="1"/>
</dbReference>
<dbReference type="SUPFAM" id="SSF56935">
    <property type="entry name" value="Porins"/>
    <property type="match status" value="1"/>
</dbReference>
<dbReference type="InterPro" id="IPR037066">
    <property type="entry name" value="Plug_dom_sf"/>
</dbReference>
<dbReference type="Gene3D" id="2.60.40.1120">
    <property type="entry name" value="Carboxypeptidase-like, regulatory domain"/>
    <property type="match status" value="1"/>
</dbReference>
<organism evidence="9 10">
    <name type="scientific">Carboxylicivirga sediminis</name>
    <dbReference type="NCBI Taxonomy" id="2006564"/>
    <lineage>
        <taxon>Bacteria</taxon>
        <taxon>Pseudomonadati</taxon>
        <taxon>Bacteroidota</taxon>
        <taxon>Bacteroidia</taxon>
        <taxon>Marinilabiliales</taxon>
        <taxon>Marinilabiliaceae</taxon>
        <taxon>Carboxylicivirga</taxon>
    </lineage>
</organism>
<evidence type="ECO:0000313" key="9">
    <source>
        <dbReference type="EMBL" id="MBR8536339.1"/>
    </source>
</evidence>
<evidence type="ECO:0000256" key="3">
    <source>
        <dbReference type="ARBA" id="ARBA00023136"/>
    </source>
</evidence>
<dbReference type="InterPro" id="IPR008969">
    <property type="entry name" value="CarboxyPept-like_regulatory"/>
</dbReference>
<evidence type="ECO:0000256" key="2">
    <source>
        <dbReference type="ARBA" id="ARBA00022729"/>
    </source>
</evidence>
<protein>
    <submittedName>
        <fullName evidence="9">TonB-dependent receptor</fullName>
    </submittedName>
</protein>
<dbReference type="GO" id="GO:0044718">
    <property type="term" value="P:siderophore transmembrane transport"/>
    <property type="evidence" value="ECO:0007669"/>
    <property type="project" value="TreeGrafter"/>
</dbReference>
<dbReference type="SUPFAM" id="SSF49464">
    <property type="entry name" value="Carboxypeptidase regulatory domain-like"/>
    <property type="match status" value="1"/>
</dbReference>
<evidence type="ECO:0000256" key="4">
    <source>
        <dbReference type="ARBA" id="ARBA00023237"/>
    </source>
</evidence>
<dbReference type="Proteomes" id="UP000679220">
    <property type="component" value="Unassembled WGS sequence"/>
</dbReference>
<keyword evidence="1 5" id="KW-0813">Transport</keyword>
<dbReference type="EMBL" id="JAGTAR010000018">
    <property type="protein sequence ID" value="MBR8536339.1"/>
    <property type="molecule type" value="Genomic_DNA"/>
</dbReference>
<keyword evidence="3 5" id="KW-0472">Membrane</keyword>
<reference evidence="9" key="1">
    <citation type="journal article" date="2018" name="Int. J. Syst. Evol. Microbiol.">
        <title>Carboxylicivirga sediminis sp. nov., isolated from coastal sediment.</title>
        <authorList>
            <person name="Wang F.Q."/>
            <person name="Ren L.H."/>
            <person name="Zou R.J."/>
            <person name="Sun Y.Z."/>
            <person name="Liu X.J."/>
            <person name="Jiang F."/>
            <person name="Liu L.J."/>
        </authorList>
    </citation>
    <scope>NUCLEOTIDE SEQUENCE</scope>
    <source>
        <strain evidence="9">JR1</strain>
    </source>
</reference>
<dbReference type="Gene3D" id="2.170.130.10">
    <property type="entry name" value="TonB-dependent receptor, plug domain"/>
    <property type="match status" value="1"/>
</dbReference>
<dbReference type="PROSITE" id="PS52016">
    <property type="entry name" value="TONB_DEPENDENT_REC_3"/>
    <property type="match status" value="1"/>
</dbReference>
<feature type="transmembrane region" description="Helical" evidence="6">
    <location>
        <begin position="21"/>
        <end position="41"/>
    </location>
</feature>
<dbReference type="InterPro" id="IPR023996">
    <property type="entry name" value="TonB-dep_OMP_SusC/RagA"/>
</dbReference>
<dbReference type="Pfam" id="PF07660">
    <property type="entry name" value="STN"/>
    <property type="match status" value="1"/>
</dbReference>
<evidence type="ECO:0000256" key="5">
    <source>
        <dbReference type="PROSITE-ProRule" id="PRU01360"/>
    </source>
</evidence>
<keyword evidence="9" id="KW-0675">Receptor</keyword>
<dbReference type="InterPro" id="IPR023997">
    <property type="entry name" value="TonB-dep_OMP_SusC/RagA_CS"/>
</dbReference>
<feature type="domain" description="TonB-dependent receptor plug" evidence="8">
    <location>
        <begin position="226"/>
        <end position="343"/>
    </location>
</feature>
<dbReference type="NCBIfam" id="TIGR04057">
    <property type="entry name" value="SusC_RagA_signa"/>
    <property type="match status" value="1"/>
</dbReference>
<dbReference type="Pfam" id="PF13715">
    <property type="entry name" value="CarbopepD_reg_2"/>
    <property type="match status" value="1"/>
</dbReference>
<dbReference type="PANTHER" id="PTHR30069">
    <property type="entry name" value="TONB-DEPENDENT OUTER MEMBRANE RECEPTOR"/>
    <property type="match status" value="1"/>
</dbReference>
<reference evidence="9" key="2">
    <citation type="submission" date="2021-04" db="EMBL/GenBank/DDBJ databases">
        <authorList>
            <person name="Zhang T."/>
            <person name="Zhang Y."/>
            <person name="Lu D."/>
            <person name="Zuo D."/>
            <person name="Du Z."/>
        </authorList>
    </citation>
    <scope>NUCLEOTIDE SEQUENCE</scope>
    <source>
        <strain evidence="9">JR1</strain>
    </source>
</reference>